<comment type="caution">
    <text evidence="2">The sequence shown here is derived from an EMBL/GenBank/DDBJ whole genome shotgun (WGS) entry which is preliminary data.</text>
</comment>
<dbReference type="Pfam" id="PF13175">
    <property type="entry name" value="AAA_15"/>
    <property type="match status" value="1"/>
</dbReference>
<dbReference type="PANTHER" id="PTHR32182">
    <property type="entry name" value="DNA REPLICATION AND REPAIR PROTEIN RECF"/>
    <property type="match status" value="1"/>
</dbReference>
<keyword evidence="3" id="KW-1185">Reference proteome</keyword>
<feature type="domain" description="Endonuclease GajA/Old nuclease/RecF-like AAA" evidence="1">
    <location>
        <begin position="1"/>
        <end position="323"/>
    </location>
</feature>
<dbReference type="InterPro" id="IPR041685">
    <property type="entry name" value="AAA_GajA/Old/RecF-like"/>
</dbReference>
<protein>
    <recommendedName>
        <fullName evidence="1">Endonuclease GajA/Old nuclease/RecF-like AAA domain-containing protein</fullName>
    </recommendedName>
</protein>
<dbReference type="GO" id="GO:0000731">
    <property type="term" value="P:DNA synthesis involved in DNA repair"/>
    <property type="evidence" value="ECO:0007669"/>
    <property type="project" value="TreeGrafter"/>
</dbReference>
<dbReference type="InterPro" id="IPR027417">
    <property type="entry name" value="P-loop_NTPase"/>
</dbReference>
<evidence type="ECO:0000313" key="3">
    <source>
        <dbReference type="Proteomes" id="UP000051682"/>
    </source>
</evidence>
<accession>A0A0Q3HTN0</accession>
<evidence type="ECO:0000313" key="2">
    <source>
        <dbReference type="EMBL" id="KQK26103.1"/>
    </source>
</evidence>
<reference evidence="2 3" key="1">
    <citation type="submission" date="2015-10" db="EMBL/GenBank/DDBJ databases">
        <title>Chryseobacterium aquaticum genome.</title>
        <authorList>
            <person name="Newman J.D."/>
            <person name="Ferguson M.B."/>
            <person name="Miller J.R."/>
        </authorList>
    </citation>
    <scope>NUCLEOTIDE SEQUENCE [LARGE SCALE GENOMIC DNA]</scope>
    <source>
        <strain evidence="2 3">KCTC 12483</strain>
    </source>
</reference>
<evidence type="ECO:0000259" key="1">
    <source>
        <dbReference type="Pfam" id="PF13175"/>
    </source>
</evidence>
<name>A0A0Q3HTN0_9FLAO</name>
<dbReference type="SUPFAM" id="SSF52540">
    <property type="entry name" value="P-loop containing nucleoside triphosphate hydrolases"/>
    <property type="match status" value="1"/>
</dbReference>
<dbReference type="AlphaFoldDB" id="A0A0Q3HTN0"/>
<sequence length="434" mass="49761">MIIRKIDLINFRNFENSTFHFSTQFTVVIGENGKGKSSILQGLRVAAGTFLMGIDEAERYHIQKEDVRRIDLENRFVPQRGCSVKAYGTINDENIEWKRSKTASRTDYRNAYDLINIAEVLNHQVNVELNENIDLPVINFFSTSRLWVEPKQTVKLKKKGSKLRDGYARCIDSRTDKTSPMEWIKSAYWKRLKGKTESVLLDAVFEAIDTCIPNWSPQEWDEDSDDLGGILKDEDGKESFIPLFYLSDGLRTMAAMVAEIAYRCVVLNSHYGRDAVKKSKGIVLIDEIDMHLHPKWQQGVVNDLKTAFPNIQFIATTYSPFIVQSLKVEELINLDAVVEEDPDKMSIEEVTSHIMKVEPRSLDFQKTFDKTTYYLELLNDITFGDNFGTKREKSGELDKIEKEAEINDPAAAAFLRMTRLATLGPDRKSKKEEE</sequence>
<dbReference type="EMBL" id="LLYZ01000005">
    <property type="protein sequence ID" value="KQK26103.1"/>
    <property type="molecule type" value="Genomic_DNA"/>
</dbReference>
<gene>
    <name evidence="2" type="ORF">AR438_11010</name>
</gene>
<proteinExistence type="predicted"/>
<dbReference type="PANTHER" id="PTHR32182:SF23">
    <property type="entry name" value="ATP BINDING PROTEIN"/>
    <property type="match status" value="1"/>
</dbReference>
<dbReference type="Gene3D" id="3.40.50.300">
    <property type="entry name" value="P-loop containing nucleotide triphosphate hydrolases"/>
    <property type="match status" value="1"/>
</dbReference>
<dbReference type="Proteomes" id="UP000051682">
    <property type="component" value="Unassembled WGS sequence"/>
</dbReference>
<dbReference type="RefSeq" id="WP_056015145.1">
    <property type="nucleotide sequence ID" value="NZ_LLYZ01000005.1"/>
</dbReference>
<dbReference type="GO" id="GO:0005524">
    <property type="term" value="F:ATP binding"/>
    <property type="evidence" value="ECO:0007669"/>
    <property type="project" value="InterPro"/>
</dbReference>
<dbReference type="OrthoDB" id="9805802at2"/>
<dbReference type="GO" id="GO:0016887">
    <property type="term" value="F:ATP hydrolysis activity"/>
    <property type="evidence" value="ECO:0007669"/>
    <property type="project" value="InterPro"/>
</dbReference>
<dbReference type="GO" id="GO:0006302">
    <property type="term" value="P:double-strand break repair"/>
    <property type="evidence" value="ECO:0007669"/>
    <property type="project" value="InterPro"/>
</dbReference>
<organism evidence="2 3">
    <name type="scientific">Chryseobacterium aquaticum</name>
    <dbReference type="NCBI Taxonomy" id="452084"/>
    <lineage>
        <taxon>Bacteria</taxon>
        <taxon>Pseudomonadati</taxon>
        <taxon>Bacteroidota</taxon>
        <taxon>Flavobacteriia</taxon>
        <taxon>Flavobacteriales</taxon>
        <taxon>Weeksellaceae</taxon>
        <taxon>Chryseobacterium group</taxon>
        <taxon>Chryseobacterium</taxon>
    </lineage>
</organism>